<sequence>MSKRGCVNDPNLFCYICGSYTLVKQRQNITAFVKNTYFQYFGIKLGDQDKSCCPHKVCRSCVEELRSWKNGKRKSLPFGIPIIWGEPTNHGDDYYFCTVKVSGYTAKNKKDILHPNIPSAIRPVPHGPDIPVPLFPESDTLPSASSSTETESPVDHTHEPDNTGDDRCFNQSELNELVRDLNFPKESAELLDSRLKEKKVLAEEALIIQSAVKNLKVRIHKTVILPVLLYGCETWTLTLREEHRTLKIIFENKLLRKIFGAKRDEVTGEWRKLHNTELHALYSSPDIIRNLKSRRLRWAGHVARMGESRNAYRVLVERPEGKRPLGRPRRRWEDNIKMDLREVGYDDRDWINLAQDRDRWRAYVRAAMNLRVP</sequence>
<gene>
    <name evidence="2" type="ORF">ANN_04154</name>
</gene>
<proteinExistence type="predicted"/>
<evidence type="ECO:0000313" key="2">
    <source>
        <dbReference type="EMBL" id="KAJ4442567.1"/>
    </source>
</evidence>
<name>A0ABQ8T9L1_PERAM</name>
<protein>
    <submittedName>
        <fullName evidence="2">Uncharacterized protein</fullName>
    </submittedName>
</protein>
<feature type="compositionally biased region" description="Basic and acidic residues" evidence="1">
    <location>
        <begin position="153"/>
        <end position="168"/>
    </location>
</feature>
<comment type="caution">
    <text evidence="2">The sequence shown here is derived from an EMBL/GenBank/DDBJ whole genome shotgun (WGS) entry which is preliminary data.</text>
</comment>
<organism evidence="2 3">
    <name type="scientific">Periplaneta americana</name>
    <name type="common">American cockroach</name>
    <name type="synonym">Blatta americana</name>
    <dbReference type="NCBI Taxonomy" id="6978"/>
    <lineage>
        <taxon>Eukaryota</taxon>
        <taxon>Metazoa</taxon>
        <taxon>Ecdysozoa</taxon>
        <taxon>Arthropoda</taxon>
        <taxon>Hexapoda</taxon>
        <taxon>Insecta</taxon>
        <taxon>Pterygota</taxon>
        <taxon>Neoptera</taxon>
        <taxon>Polyneoptera</taxon>
        <taxon>Dictyoptera</taxon>
        <taxon>Blattodea</taxon>
        <taxon>Blattoidea</taxon>
        <taxon>Blattidae</taxon>
        <taxon>Blattinae</taxon>
        <taxon>Periplaneta</taxon>
    </lineage>
</organism>
<dbReference type="Proteomes" id="UP001148838">
    <property type="component" value="Unassembled WGS sequence"/>
</dbReference>
<accession>A0ABQ8T9L1</accession>
<keyword evidence="3" id="KW-1185">Reference proteome</keyword>
<dbReference type="EMBL" id="JAJSOF020000013">
    <property type="protein sequence ID" value="KAJ4442567.1"/>
    <property type="molecule type" value="Genomic_DNA"/>
</dbReference>
<feature type="region of interest" description="Disordered" evidence="1">
    <location>
        <begin position="128"/>
        <end position="169"/>
    </location>
</feature>
<reference evidence="2 3" key="1">
    <citation type="journal article" date="2022" name="Allergy">
        <title>Genome assembly and annotation of Periplaneta americana reveal a comprehensive cockroach allergen profile.</title>
        <authorList>
            <person name="Wang L."/>
            <person name="Xiong Q."/>
            <person name="Saelim N."/>
            <person name="Wang L."/>
            <person name="Nong W."/>
            <person name="Wan A.T."/>
            <person name="Shi M."/>
            <person name="Liu X."/>
            <person name="Cao Q."/>
            <person name="Hui J.H.L."/>
            <person name="Sookrung N."/>
            <person name="Leung T.F."/>
            <person name="Tungtrongchitr A."/>
            <person name="Tsui S.K.W."/>
        </authorList>
    </citation>
    <scope>NUCLEOTIDE SEQUENCE [LARGE SCALE GENOMIC DNA]</scope>
    <source>
        <strain evidence="2">PWHHKU_190912</strain>
    </source>
</reference>
<dbReference type="PANTHER" id="PTHR47027:SF20">
    <property type="entry name" value="REVERSE TRANSCRIPTASE-LIKE PROTEIN WITH RNA-DIRECTED DNA POLYMERASE DOMAIN"/>
    <property type="match status" value="1"/>
</dbReference>
<dbReference type="PANTHER" id="PTHR47027">
    <property type="entry name" value="REVERSE TRANSCRIPTASE DOMAIN-CONTAINING PROTEIN"/>
    <property type="match status" value="1"/>
</dbReference>
<evidence type="ECO:0000256" key="1">
    <source>
        <dbReference type="SAM" id="MobiDB-lite"/>
    </source>
</evidence>
<feature type="compositionally biased region" description="Low complexity" evidence="1">
    <location>
        <begin position="142"/>
        <end position="151"/>
    </location>
</feature>
<evidence type="ECO:0000313" key="3">
    <source>
        <dbReference type="Proteomes" id="UP001148838"/>
    </source>
</evidence>